<evidence type="ECO:0000313" key="1">
    <source>
        <dbReference type="EMBL" id="KAF7807478.1"/>
    </source>
</evidence>
<protein>
    <submittedName>
        <fullName evidence="1">Uncharacterized protein</fullName>
    </submittedName>
</protein>
<dbReference type="EMBL" id="JAAIUW010000012">
    <property type="protein sequence ID" value="KAF7807478.1"/>
    <property type="molecule type" value="Genomic_DNA"/>
</dbReference>
<comment type="caution">
    <text evidence="1">The sequence shown here is derived from an EMBL/GenBank/DDBJ whole genome shotgun (WGS) entry which is preliminary data.</text>
</comment>
<proteinExistence type="predicted"/>
<evidence type="ECO:0000313" key="2">
    <source>
        <dbReference type="Proteomes" id="UP000634136"/>
    </source>
</evidence>
<gene>
    <name evidence="1" type="ORF">G2W53_039639</name>
</gene>
<sequence length="146" mass="15916">MVKGRLSSYAVMLHQYSRRTVRHLRASSAVPHAAVRRLRPSSAVRRSGLSLHIDAVLHSPPYMRLQSSSAAASSAVFQLRVHSPVGLIVRDLQFRGPPIVIRCTSKLAFFWGFGVGSSGGDGHGDEHVGTGGYGYYWEKCCYSGVT</sequence>
<organism evidence="1 2">
    <name type="scientific">Senna tora</name>
    <dbReference type="NCBI Taxonomy" id="362788"/>
    <lineage>
        <taxon>Eukaryota</taxon>
        <taxon>Viridiplantae</taxon>
        <taxon>Streptophyta</taxon>
        <taxon>Embryophyta</taxon>
        <taxon>Tracheophyta</taxon>
        <taxon>Spermatophyta</taxon>
        <taxon>Magnoliopsida</taxon>
        <taxon>eudicotyledons</taxon>
        <taxon>Gunneridae</taxon>
        <taxon>Pentapetalae</taxon>
        <taxon>rosids</taxon>
        <taxon>fabids</taxon>
        <taxon>Fabales</taxon>
        <taxon>Fabaceae</taxon>
        <taxon>Caesalpinioideae</taxon>
        <taxon>Cassia clade</taxon>
        <taxon>Senna</taxon>
    </lineage>
</organism>
<keyword evidence="2" id="KW-1185">Reference proteome</keyword>
<dbReference type="Proteomes" id="UP000634136">
    <property type="component" value="Unassembled WGS sequence"/>
</dbReference>
<name>A0A834SQW6_9FABA</name>
<dbReference type="AlphaFoldDB" id="A0A834SQW6"/>
<reference evidence="1" key="1">
    <citation type="submission" date="2020-09" db="EMBL/GenBank/DDBJ databases">
        <title>Genome-Enabled Discovery of Anthraquinone Biosynthesis in Senna tora.</title>
        <authorList>
            <person name="Kang S.-H."/>
            <person name="Pandey R.P."/>
            <person name="Lee C.-M."/>
            <person name="Sim J.-S."/>
            <person name="Jeong J.-T."/>
            <person name="Choi B.-S."/>
            <person name="Jung M."/>
            <person name="Ginzburg D."/>
            <person name="Zhao K."/>
            <person name="Won S.Y."/>
            <person name="Oh T.-J."/>
            <person name="Yu Y."/>
            <person name="Kim N.-H."/>
            <person name="Lee O.R."/>
            <person name="Lee T.-H."/>
            <person name="Bashyal P."/>
            <person name="Kim T.-S."/>
            <person name="Lee W.-H."/>
            <person name="Kawkins C."/>
            <person name="Kim C.-K."/>
            <person name="Kim J.S."/>
            <person name="Ahn B.O."/>
            <person name="Rhee S.Y."/>
            <person name="Sohng J.K."/>
        </authorList>
    </citation>
    <scope>NUCLEOTIDE SEQUENCE</scope>
    <source>
        <tissue evidence="1">Leaf</tissue>
    </source>
</reference>
<accession>A0A834SQW6</accession>